<dbReference type="FunFam" id="3.40.390.10:FF:000001">
    <property type="entry name" value="A disintegrin and metalloproteinase with thrombospondin motifs 1"/>
    <property type="match status" value="1"/>
</dbReference>
<evidence type="ECO:0000256" key="13">
    <source>
        <dbReference type="PROSITE-ProRule" id="PRU00276"/>
    </source>
</evidence>
<dbReference type="InterPro" id="IPR002870">
    <property type="entry name" value="Peptidase_M12B_N"/>
</dbReference>
<keyword evidence="11" id="KW-1015">Disulfide bond</keyword>
<dbReference type="GO" id="GO:0031012">
    <property type="term" value="C:extracellular matrix"/>
    <property type="evidence" value="ECO:0007669"/>
    <property type="project" value="TreeGrafter"/>
</dbReference>
<comment type="caution">
    <text evidence="16">The sequence shown here is derived from an EMBL/GenBank/DDBJ whole genome shotgun (WGS) entry which is preliminary data.</text>
</comment>
<dbReference type="PROSITE" id="PS50215">
    <property type="entry name" value="ADAM_MEPRO"/>
    <property type="match status" value="1"/>
</dbReference>
<dbReference type="CDD" id="cd04273">
    <property type="entry name" value="ZnMc_ADAMTS_like"/>
    <property type="match status" value="1"/>
</dbReference>
<dbReference type="GO" id="GO:0004222">
    <property type="term" value="F:metalloendopeptidase activity"/>
    <property type="evidence" value="ECO:0007669"/>
    <property type="project" value="InterPro"/>
</dbReference>
<evidence type="ECO:0000256" key="2">
    <source>
        <dbReference type="ARBA" id="ARBA00022525"/>
    </source>
</evidence>
<dbReference type="AlphaFoldDB" id="A0A6A4TEA7"/>
<feature type="region of interest" description="Disordered" evidence="14">
    <location>
        <begin position="292"/>
        <end position="311"/>
    </location>
</feature>
<evidence type="ECO:0000256" key="14">
    <source>
        <dbReference type="SAM" id="MobiDB-lite"/>
    </source>
</evidence>
<dbReference type="GO" id="GO:0006508">
    <property type="term" value="P:proteolysis"/>
    <property type="evidence" value="ECO:0007669"/>
    <property type="project" value="UniProtKB-KW"/>
</dbReference>
<keyword evidence="7" id="KW-0677">Repeat</keyword>
<proteinExistence type="predicted"/>
<keyword evidence="4" id="KW-0645">Protease</keyword>
<keyword evidence="8" id="KW-0378">Hydrolase</keyword>
<dbReference type="InterPro" id="IPR001590">
    <property type="entry name" value="Peptidase_M12B"/>
</dbReference>
<dbReference type="InterPro" id="IPR024079">
    <property type="entry name" value="MetalloPept_cat_dom_sf"/>
</dbReference>
<evidence type="ECO:0000256" key="3">
    <source>
        <dbReference type="ARBA" id="ARBA00022530"/>
    </source>
</evidence>
<dbReference type="PANTHER" id="PTHR13723:SF165">
    <property type="entry name" value="A DISINTEGRIN AND METALLOPROTEINASE WITH THROMBOSPONDIN MOTIFS 20"/>
    <property type="match status" value="1"/>
</dbReference>
<dbReference type="InterPro" id="IPR050439">
    <property type="entry name" value="ADAMTS_ADAMTS-like"/>
</dbReference>
<dbReference type="Proteomes" id="UP000438429">
    <property type="component" value="Unassembled WGS sequence"/>
</dbReference>
<feature type="active site" evidence="13">
    <location>
        <position position="464"/>
    </location>
</feature>
<comment type="subcellular location">
    <subcellularLocation>
        <location evidence="1">Secreted</location>
        <location evidence="1">Extracellular space</location>
        <location evidence="1">Extracellular matrix</location>
    </subcellularLocation>
</comment>
<organism evidence="16 17">
    <name type="scientific">Scophthalmus maximus</name>
    <name type="common">Turbot</name>
    <name type="synonym">Psetta maxima</name>
    <dbReference type="NCBI Taxonomy" id="52904"/>
    <lineage>
        <taxon>Eukaryota</taxon>
        <taxon>Metazoa</taxon>
        <taxon>Chordata</taxon>
        <taxon>Craniata</taxon>
        <taxon>Vertebrata</taxon>
        <taxon>Euteleostomi</taxon>
        <taxon>Actinopterygii</taxon>
        <taxon>Neopterygii</taxon>
        <taxon>Teleostei</taxon>
        <taxon>Neoteleostei</taxon>
        <taxon>Acanthomorphata</taxon>
        <taxon>Carangaria</taxon>
        <taxon>Pleuronectiformes</taxon>
        <taxon>Pleuronectoidei</taxon>
        <taxon>Scophthalmidae</taxon>
        <taxon>Scophthalmus</taxon>
    </lineage>
</organism>
<dbReference type="Pfam" id="PF17771">
    <property type="entry name" value="ADAMTS_CR_2"/>
    <property type="match status" value="1"/>
</dbReference>
<keyword evidence="3" id="KW-0272">Extracellular matrix</keyword>
<evidence type="ECO:0000256" key="10">
    <source>
        <dbReference type="ARBA" id="ARBA00023049"/>
    </source>
</evidence>
<keyword evidence="9 13" id="KW-0862">Zinc</keyword>
<dbReference type="PANTHER" id="PTHR13723">
    <property type="entry name" value="ADAMTS A DISINTEGRIN AND METALLOPROTEASE WITH THROMBOSPONDIN MOTIFS PROTEASE"/>
    <property type="match status" value="1"/>
</dbReference>
<evidence type="ECO:0000256" key="7">
    <source>
        <dbReference type="ARBA" id="ARBA00022737"/>
    </source>
</evidence>
<dbReference type="Pfam" id="PF01562">
    <property type="entry name" value="Pep_M12B_propep"/>
    <property type="match status" value="1"/>
</dbReference>
<protein>
    <recommendedName>
        <fullName evidence="15">Peptidase M12B domain-containing protein</fullName>
    </recommendedName>
</protein>
<evidence type="ECO:0000256" key="5">
    <source>
        <dbReference type="ARBA" id="ARBA00022723"/>
    </source>
</evidence>
<feature type="domain" description="Peptidase M12B" evidence="15">
    <location>
        <begin position="319"/>
        <end position="528"/>
    </location>
</feature>
<sequence length="756" mass="85250">MENGALYDRYSLRTRRIGHLAVGARSKFGDFYYVRIEASGKKLTRVQRPRSVHLAEIEDVSSINRGICGALMSLWVAALTLNELSKSFIKQLSSYEIISPLRVNDFGESFPHTLHYRRRRRSPRGGDGPSDLRVHYRLDAFGQRFHLNLTADSGFIAPAYAVTHLGARRSDGADSDVREPGDMRHCFFRGHVNARGEHPAVFSLCTGLIGTFTTQHGEYFLEPLLNAAGEEYDEEHNKLHLVYRHERKNTTSNTVNHTEPCAASEDSKRPVSFESTGNMGEELDSLRVTIDDRHMNENNSTGTRPGSPRRRKRFLSYPRYVELMVTADAKMVRHHGRNLEHYILTIMSVVAAVYRDPSVGNLINIMIVKLVVVHNEQEGPNVSFNAATTLHNFCVWQQSQNVQDDSHPSHHDTALLITREDICRAKDKCDTLGLAELGTMCDQYRSCSISEENGISASFTIAHELGHVFNMPHDDNPKCREAGMKHQYHVMAPTLNYDTNPWSWSKCSRKYITEFLDTGYGECLLDEPVGRTYELPTLLPGQIYNANRQCELMFGPGSQICPYMKQCKRLWCTSAEGDHKGCRTQHMPLADGTDCGHGMVMKQSCGLIGFRESQLDFQQQSKKACFLSVNSKVNSVGLKSSKSNNSKHESLFLKNRALSFCDPSFPATRPRNGGKFCVGRRMKFRSCNTEPCPRGRKDFREEQCSLFDGKHFNINGLPPAVRWVPKYSGSECTDAIPKHVISMSCGHLSCSIKDTI</sequence>
<evidence type="ECO:0000259" key="15">
    <source>
        <dbReference type="PROSITE" id="PS50215"/>
    </source>
</evidence>
<dbReference type="Gene3D" id="3.40.1620.60">
    <property type="match status" value="1"/>
</dbReference>
<comment type="caution">
    <text evidence="13">Lacks conserved residue(s) required for the propagation of feature annotation.</text>
</comment>
<keyword evidence="5 13" id="KW-0479">Metal-binding</keyword>
<gene>
    <name evidence="16" type="ORF">F2P81_006530</name>
</gene>
<dbReference type="GO" id="GO:0030198">
    <property type="term" value="P:extracellular matrix organization"/>
    <property type="evidence" value="ECO:0007669"/>
    <property type="project" value="TreeGrafter"/>
</dbReference>
<keyword evidence="6" id="KW-0732">Signal</keyword>
<evidence type="ECO:0000256" key="1">
    <source>
        <dbReference type="ARBA" id="ARBA00004498"/>
    </source>
</evidence>
<evidence type="ECO:0000256" key="6">
    <source>
        <dbReference type="ARBA" id="ARBA00022729"/>
    </source>
</evidence>
<feature type="binding site" evidence="13">
    <location>
        <position position="467"/>
    </location>
    <ligand>
        <name>Zn(2+)</name>
        <dbReference type="ChEBI" id="CHEBI:29105"/>
        <note>catalytic</note>
    </ligand>
</feature>
<evidence type="ECO:0000313" key="16">
    <source>
        <dbReference type="EMBL" id="KAF0040632.1"/>
    </source>
</evidence>
<feature type="region of interest" description="Disordered" evidence="14">
    <location>
        <begin position="249"/>
        <end position="278"/>
    </location>
</feature>
<keyword evidence="2" id="KW-0964">Secreted</keyword>
<reference evidence="16 17" key="1">
    <citation type="submission" date="2019-06" db="EMBL/GenBank/DDBJ databases">
        <title>Draft genomes of female and male turbot (Scophthalmus maximus).</title>
        <authorList>
            <person name="Xu H."/>
            <person name="Xu X.-W."/>
            <person name="Shao C."/>
            <person name="Chen S."/>
        </authorList>
    </citation>
    <scope>NUCLEOTIDE SEQUENCE [LARGE SCALE GENOMIC DNA]</scope>
    <source>
        <strain evidence="16">Ysfricsl-2016a</strain>
        <tissue evidence="16">Blood</tissue>
    </source>
</reference>
<evidence type="ECO:0000256" key="8">
    <source>
        <dbReference type="ARBA" id="ARBA00022801"/>
    </source>
</evidence>
<keyword evidence="10" id="KW-0482">Metalloprotease</keyword>
<dbReference type="GO" id="GO:0046872">
    <property type="term" value="F:metal ion binding"/>
    <property type="evidence" value="ECO:0007669"/>
    <property type="project" value="UniProtKB-KW"/>
</dbReference>
<dbReference type="Pfam" id="PF01421">
    <property type="entry name" value="Reprolysin"/>
    <property type="match status" value="1"/>
</dbReference>
<evidence type="ECO:0000313" key="17">
    <source>
        <dbReference type="Proteomes" id="UP000438429"/>
    </source>
</evidence>
<dbReference type="InterPro" id="IPR041645">
    <property type="entry name" value="ADAMTS_CR_2"/>
</dbReference>
<accession>A0A6A4TEA7</accession>
<evidence type="ECO:0000256" key="9">
    <source>
        <dbReference type="ARBA" id="ARBA00022833"/>
    </source>
</evidence>
<evidence type="ECO:0000256" key="4">
    <source>
        <dbReference type="ARBA" id="ARBA00022670"/>
    </source>
</evidence>
<feature type="binding site" evidence="13">
    <location>
        <position position="473"/>
    </location>
    <ligand>
        <name>Zn(2+)</name>
        <dbReference type="ChEBI" id="CHEBI:29105"/>
        <note>catalytic</note>
    </ligand>
</feature>
<dbReference type="SUPFAM" id="SSF55486">
    <property type="entry name" value="Metalloproteases ('zincins'), catalytic domain"/>
    <property type="match status" value="1"/>
</dbReference>
<keyword evidence="12" id="KW-0325">Glycoprotein</keyword>
<evidence type="ECO:0000256" key="11">
    <source>
        <dbReference type="ARBA" id="ARBA00023157"/>
    </source>
</evidence>
<dbReference type="Gene3D" id="3.40.390.10">
    <property type="entry name" value="Collagenase (Catalytic Domain)"/>
    <property type="match status" value="1"/>
</dbReference>
<evidence type="ECO:0000256" key="12">
    <source>
        <dbReference type="ARBA" id="ARBA00023180"/>
    </source>
</evidence>
<feature type="binding site" evidence="13">
    <location>
        <position position="463"/>
    </location>
    <ligand>
        <name>Zn(2+)</name>
        <dbReference type="ChEBI" id="CHEBI:29105"/>
        <note>catalytic</note>
    </ligand>
</feature>
<dbReference type="EMBL" id="VEVO01000006">
    <property type="protein sequence ID" value="KAF0040632.1"/>
    <property type="molecule type" value="Genomic_DNA"/>
</dbReference>
<name>A0A6A4TEA7_SCOMX</name>